<dbReference type="GO" id="GO:0009279">
    <property type="term" value="C:cell outer membrane"/>
    <property type="evidence" value="ECO:0007669"/>
    <property type="project" value="UniProtKB-SubCell"/>
</dbReference>
<proteinExistence type="inferred from homology"/>
<dbReference type="InterPro" id="IPR051906">
    <property type="entry name" value="TolC-like"/>
</dbReference>
<keyword evidence="10" id="KW-1185">Reference proteome</keyword>
<keyword evidence="3" id="KW-0813">Transport</keyword>
<evidence type="ECO:0000256" key="4">
    <source>
        <dbReference type="ARBA" id="ARBA00022452"/>
    </source>
</evidence>
<evidence type="ECO:0000313" key="10">
    <source>
        <dbReference type="Proteomes" id="UP000199310"/>
    </source>
</evidence>
<comment type="subcellular location">
    <subcellularLocation>
        <location evidence="1">Cell outer membrane</location>
    </subcellularLocation>
</comment>
<keyword evidence="6" id="KW-0472">Membrane</keyword>
<evidence type="ECO:0000256" key="8">
    <source>
        <dbReference type="SAM" id="SignalP"/>
    </source>
</evidence>
<reference evidence="10" key="1">
    <citation type="submission" date="2016-10" db="EMBL/GenBank/DDBJ databases">
        <authorList>
            <person name="Varghese N."/>
            <person name="Submissions S."/>
        </authorList>
    </citation>
    <scope>NUCLEOTIDE SEQUENCE [LARGE SCALE GENOMIC DNA]</scope>
    <source>
        <strain evidence="10">DSM 3695</strain>
    </source>
</reference>
<accession>A0A1I0S5G6</accession>
<dbReference type="PANTHER" id="PTHR30026">
    <property type="entry name" value="OUTER MEMBRANE PROTEIN TOLC"/>
    <property type="match status" value="1"/>
</dbReference>
<dbReference type="SUPFAM" id="SSF56954">
    <property type="entry name" value="Outer membrane efflux proteins (OEP)"/>
    <property type="match status" value="1"/>
</dbReference>
<keyword evidence="7" id="KW-0998">Cell outer membrane</keyword>
<evidence type="ECO:0000256" key="3">
    <source>
        <dbReference type="ARBA" id="ARBA00022448"/>
    </source>
</evidence>
<evidence type="ECO:0000256" key="2">
    <source>
        <dbReference type="ARBA" id="ARBA00007613"/>
    </source>
</evidence>
<keyword evidence="4" id="KW-1134">Transmembrane beta strand</keyword>
<sequence length="250" mass="27756">MKRTSIVSCSLLLTFMAATSTAQVKTTGKPTPQQASSAAPTSAQTKIQEKLVELAKNNPQIKTAKLERDKTLYELNKAGGSWLNYITLGVNLNEISLKTYKSSNTTLQNLYYPLWNVGINIPLGSLIGHSSDVKIARRNVEIATQQQELLSRQVRAVVLSKYQTYLLKKELLTLQNEITEDDYAAFTQAEQKFSTGSITYDEYSINSKRYNAELVKKITLETELIQAKLDVEELIGVKLEEALAMAAAGN</sequence>
<dbReference type="GO" id="GO:1990281">
    <property type="term" value="C:efflux pump complex"/>
    <property type="evidence" value="ECO:0007669"/>
    <property type="project" value="TreeGrafter"/>
</dbReference>
<evidence type="ECO:0000256" key="1">
    <source>
        <dbReference type="ARBA" id="ARBA00004442"/>
    </source>
</evidence>
<dbReference type="AlphaFoldDB" id="A0A1I0S5G6"/>
<feature type="chain" id="PRO_5011755604" evidence="8">
    <location>
        <begin position="23"/>
        <end position="250"/>
    </location>
</feature>
<dbReference type="EMBL" id="FOJG01000002">
    <property type="protein sequence ID" value="SEW50300.1"/>
    <property type="molecule type" value="Genomic_DNA"/>
</dbReference>
<dbReference type="OrthoDB" id="654651at2"/>
<dbReference type="STRING" id="29529.SAMN04488122_3747"/>
<organism evidence="9 10">
    <name type="scientific">Chitinophaga arvensicola</name>
    <dbReference type="NCBI Taxonomy" id="29529"/>
    <lineage>
        <taxon>Bacteria</taxon>
        <taxon>Pseudomonadati</taxon>
        <taxon>Bacteroidota</taxon>
        <taxon>Chitinophagia</taxon>
        <taxon>Chitinophagales</taxon>
        <taxon>Chitinophagaceae</taxon>
        <taxon>Chitinophaga</taxon>
    </lineage>
</organism>
<dbReference type="RefSeq" id="WP_089897149.1">
    <property type="nucleotide sequence ID" value="NZ_FOJG01000002.1"/>
</dbReference>
<name>A0A1I0S5G6_9BACT</name>
<evidence type="ECO:0000256" key="5">
    <source>
        <dbReference type="ARBA" id="ARBA00022692"/>
    </source>
</evidence>
<evidence type="ECO:0000256" key="7">
    <source>
        <dbReference type="ARBA" id="ARBA00023237"/>
    </source>
</evidence>
<dbReference type="Proteomes" id="UP000199310">
    <property type="component" value="Unassembled WGS sequence"/>
</dbReference>
<dbReference type="Gene3D" id="1.20.1600.10">
    <property type="entry name" value="Outer membrane efflux proteins (OEP)"/>
    <property type="match status" value="1"/>
</dbReference>
<feature type="signal peptide" evidence="8">
    <location>
        <begin position="1"/>
        <end position="22"/>
    </location>
</feature>
<dbReference type="InterPro" id="IPR003423">
    <property type="entry name" value="OMP_efflux"/>
</dbReference>
<dbReference type="GO" id="GO:0015562">
    <property type="term" value="F:efflux transmembrane transporter activity"/>
    <property type="evidence" value="ECO:0007669"/>
    <property type="project" value="InterPro"/>
</dbReference>
<keyword evidence="5" id="KW-0812">Transmembrane</keyword>
<evidence type="ECO:0000313" key="9">
    <source>
        <dbReference type="EMBL" id="SEW50300.1"/>
    </source>
</evidence>
<gene>
    <name evidence="9" type="ORF">SAMN04488122_3747</name>
</gene>
<dbReference type="Pfam" id="PF02321">
    <property type="entry name" value="OEP"/>
    <property type="match status" value="1"/>
</dbReference>
<comment type="similarity">
    <text evidence="2">Belongs to the outer membrane factor (OMF) (TC 1.B.17) family.</text>
</comment>
<dbReference type="GO" id="GO:0015288">
    <property type="term" value="F:porin activity"/>
    <property type="evidence" value="ECO:0007669"/>
    <property type="project" value="TreeGrafter"/>
</dbReference>
<evidence type="ECO:0000256" key="6">
    <source>
        <dbReference type="ARBA" id="ARBA00023136"/>
    </source>
</evidence>
<keyword evidence="8" id="KW-0732">Signal</keyword>
<protein>
    <submittedName>
        <fullName evidence="9">Outer membrane efflux protein</fullName>
    </submittedName>
</protein>
<dbReference type="PANTHER" id="PTHR30026:SF20">
    <property type="entry name" value="OUTER MEMBRANE PROTEIN TOLC"/>
    <property type="match status" value="1"/>
</dbReference>